<dbReference type="InterPro" id="IPR016197">
    <property type="entry name" value="Chromo-like_dom_sf"/>
</dbReference>
<feature type="domain" description="Chromo" evidence="13">
    <location>
        <begin position="476"/>
        <end position="535"/>
    </location>
</feature>
<evidence type="ECO:0000259" key="13">
    <source>
        <dbReference type="PROSITE" id="PS50013"/>
    </source>
</evidence>
<dbReference type="Gene3D" id="3.30.420.10">
    <property type="entry name" value="Ribonuclease H-like superfamily/Ribonuclease H"/>
    <property type="match status" value="1"/>
</dbReference>
<dbReference type="SUPFAM" id="SSF53098">
    <property type="entry name" value="Ribonuclease H-like"/>
    <property type="match status" value="1"/>
</dbReference>
<dbReference type="GO" id="GO:0004190">
    <property type="term" value="F:aspartic-type endopeptidase activity"/>
    <property type="evidence" value="ECO:0007669"/>
    <property type="project" value="UniProtKB-KW"/>
</dbReference>
<keyword evidence="9" id="KW-0808">Transferase</keyword>
<comment type="caution">
    <text evidence="15">The sequence shown here is derived from an EMBL/GenBank/DDBJ whole genome shotgun (WGS) entry which is preliminary data.</text>
</comment>
<evidence type="ECO:0000313" key="16">
    <source>
        <dbReference type="Proteomes" id="UP001140091"/>
    </source>
</evidence>
<evidence type="ECO:0000256" key="11">
    <source>
        <dbReference type="ARBA" id="ARBA00023172"/>
    </source>
</evidence>
<dbReference type="InterPro" id="IPR036397">
    <property type="entry name" value="RNaseH_sf"/>
</dbReference>
<evidence type="ECO:0000256" key="6">
    <source>
        <dbReference type="ARBA" id="ARBA00022884"/>
    </source>
</evidence>
<dbReference type="GO" id="GO:0006508">
    <property type="term" value="P:proteolysis"/>
    <property type="evidence" value="ECO:0007669"/>
    <property type="project" value="UniProtKB-KW"/>
</dbReference>
<dbReference type="GO" id="GO:0003887">
    <property type="term" value="F:DNA-directed DNA polymerase activity"/>
    <property type="evidence" value="ECO:0007669"/>
    <property type="project" value="UniProtKB-KW"/>
</dbReference>
<protein>
    <submittedName>
        <fullName evidence="15">Uncharacterized protein</fullName>
    </submittedName>
</protein>
<feature type="region of interest" description="Disordered" evidence="12">
    <location>
        <begin position="571"/>
        <end position="606"/>
    </location>
</feature>
<organism evidence="15 16">
    <name type="scientific">Candolleomyces eurysporus</name>
    <dbReference type="NCBI Taxonomy" id="2828524"/>
    <lineage>
        <taxon>Eukaryota</taxon>
        <taxon>Fungi</taxon>
        <taxon>Dikarya</taxon>
        <taxon>Basidiomycota</taxon>
        <taxon>Agaricomycotina</taxon>
        <taxon>Agaricomycetes</taxon>
        <taxon>Agaricomycetidae</taxon>
        <taxon>Agaricales</taxon>
        <taxon>Agaricineae</taxon>
        <taxon>Psathyrellaceae</taxon>
        <taxon>Candolleomyces</taxon>
    </lineage>
</organism>
<evidence type="ECO:0000256" key="3">
    <source>
        <dbReference type="ARBA" id="ARBA00022750"/>
    </source>
</evidence>
<dbReference type="GO" id="GO:0003723">
    <property type="term" value="F:RNA binding"/>
    <property type="evidence" value="ECO:0007669"/>
    <property type="project" value="UniProtKB-KW"/>
</dbReference>
<dbReference type="GO" id="GO:0006310">
    <property type="term" value="P:DNA recombination"/>
    <property type="evidence" value="ECO:0007669"/>
    <property type="project" value="UniProtKB-KW"/>
</dbReference>
<evidence type="ECO:0000256" key="12">
    <source>
        <dbReference type="SAM" id="MobiDB-lite"/>
    </source>
</evidence>
<dbReference type="AlphaFoldDB" id="A0A9W8MB34"/>
<accession>A0A9W8MB34</accession>
<evidence type="ECO:0000259" key="14">
    <source>
        <dbReference type="PROSITE" id="PS50994"/>
    </source>
</evidence>
<dbReference type="InterPro" id="IPR001584">
    <property type="entry name" value="Integrase_cat-core"/>
</dbReference>
<dbReference type="InterPro" id="IPR050951">
    <property type="entry name" value="Retrovirus_Pol_polyprotein"/>
</dbReference>
<sequence>MVLSDALSRRPDHHPSEEQKPILDTLLPPEKFVLAIKIDPEEGMYDEALRKKIIERTAQETAALEILNRLTNPRDNITPEGWELRQTKEGTMLLYKGRIYVPDDQEIKKEITKTHHDEPTTGHPGQQATRLLVQRTYFWPGMTRFINQYVKGCPKCQQNKINRRPSKPPLIPIEPSAEPRPFSRISMDLITDLPRTGSYDSIFVIVDQGLSKGVILTPCNKEITAEQVGDLLYEKLLTKYGRPNKIISDWDPRFMAGSFQEALKRMGIKSAPSTAFHPQTDGATERVNQEIQAYLSIFCTYNPENWAERLPMAEFTHNSRTHAQRQKSPFELLIGYNPEAIPTAMGEYAFPTTEQRLKNMEAARSEALAAHELSAASMKERLTREWTPFKKNDRVWLDSRNLKLPYQSKKIAPKREGPFRIKEVLSPVNYRLKLPEHWRIHDVFHATLLSPFFETEEHGPAHPPPVPEIIDGQEEFEVDAILKHKNVKGKTFYLLRWKDQPISEDSWQPEEDLEHSQELLAEYWAKRKGPRKKTKRTKRTTDGVLTLSQLNCGEAQNQSAQLRRTLESVSTTAQKYRNQSARLRRSMKLVSTMASANRPSQDKRNA</sequence>
<dbReference type="PROSITE" id="PS50013">
    <property type="entry name" value="CHROMO_2"/>
    <property type="match status" value="1"/>
</dbReference>
<dbReference type="GO" id="GO:0003964">
    <property type="term" value="F:RNA-directed DNA polymerase activity"/>
    <property type="evidence" value="ECO:0007669"/>
    <property type="project" value="UniProtKB-KW"/>
</dbReference>
<dbReference type="GO" id="GO:0015074">
    <property type="term" value="P:DNA integration"/>
    <property type="evidence" value="ECO:0007669"/>
    <property type="project" value="UniProtKB-KW"/>
</dbReference>
<dbReference type="PANTHER" id="PTHR37984">
    <property type="entry name" value="PROTEIN CBG26694"/>
    <property type="match status" value="1"/>
</dbReference>
<feature type="compositionally biased region" description="Basic and acidic residues" evidence="12">
    <location>
        <begin position="7"/>
        <end position="21"/>
    </location>
</feature>
<dbReference type="InterPro" id="IPR056924">
    <property type="entry name" value="SH3_Tf2-1"/>
</dbReference>
<dbReference type="InterPro" id="IPR041588">
    <property type="entry name" value="Integrase_H2C2"/>
</dbReference>
<dbReference type="CDD" id="cd00024">
    <property type="entry name" value="CD_CSD"/>
    <property type="match status" value="1"/>
</dbReference>
<dbReference type="GO" id="GO:0046872">
    <property type="term" value="F:metal ion binding"/>
    <property type="evidence" value="ECO:0007669"/>
    <property type="project" value="UniProtKB-KW"/>
</dbReference>
<dbReference type="Pfam" id="PF17921">
    <property type="entry name" value="Integrase_H2C2"/>
    <property type="match status" value="1"/>
</dbReference>
<keyword evidence="7" id="KW-0229">DNA integration</keyword>
<dbReference type="PROSITE" id="PS50994">
    <property type="entry name" value="INTEGRASE"/>
    <property type="match status" value="1"/>
</dbReference>
<evidence type="ECO:0000256" key="8">
    <source>
        <dbReference type="ARBA" id="ARBA00022918"/>
    </source>
</evidence>
<keyword evidence="5" id="KW-0460">Magnesium</keyword>
<dbReference type="InterPro" id="IPR000953">
    <property type="entry name" value="Chromo/chromo_shadow_dom"/>
</dbReference>
<evidence type="ECO:0000256" key="5">
    <source>
        <dbReference type="ARBA" id="ARBA00022842"/>
    </source>
</evidence>
<dbReference type="Gene3D" id="2.40.50.40">
    <property type="match status" value="1"/>
</dbReference>
<dbReference type="SMART" id="SM00298">
    <property type="entry name" value="CHROMO"/>
    <property type="match status" value="1"/>
</dbReference>
<dbReference type="Gene3D" id="1.10.340.70">
    <property type="match status" value="1"/>
</dbReference>
<keyword evidence="1" id="KW-0645">Protease</keyword>
<proteinExistence type="predicted"/>
<evidence type="ECO:0000256" key="7">
    <source>
        <dbReference type="ARBA" id="ARBA00022908"/>
    </source>
</evidence>
<evidence type="ECO:0000256" key="10">
    <source>
        <dbReference type="ARBA" id="ARBA00023125"/>
    </source>
</evidence>
<keyword evidence="16" id="KW-1185">Reference proteome</keyword>
<keyword evidence="8" id="KW-0695">RNA-directed DNA polymerase</keyword>
<evidence type="ECO:0000256" key="9">
    <source>
        <dbReference type="ARBA" id="ARBA00022932"/>
    </source>
</evidence>
<feature type="non-terminal residue" evidence="15">
    <location>
        <position position="606"/>
    </location>
</feature>
<reference evidence="15" key="1">
    <citation type="submission" date="2022-06" db="EMBL/GenBank/DDBJ databases">
        <title>Genome Sequence of Candolleomyces eurysporus.</title>
        <authorList>
            <person name="Buettner E."/>
        </authorList>
    </citation>
    <scope>NUCLEOTIDE SEQUENCE</scope>
    <source>
        <strain evidence="15">VTCC 930004</strain>
    </source>
</reference>
<dbReference type="Proteomes" id="UP001140091">
    <property type="component" value="Unassembled WGS sequence"/>
</dbReference>
<evidence type="ECO:0000256" key="2">
    <source>
        <dbReference type="ARBA" id="ARBA00022723"/>
    </source>
</evidence>
<dbReference type="GO" id="GO:0005634">
    <property type="term" value="C:nucleus"/>
    <property type="evidence" value="ECO:0007669"/>
    <property type="project" value="UniProtKB-ARBA"/>
</dbReference>
<keyword evidence="3" id="KW-0064">Aspartyl protease</keyword>
<name>A0A9W8MB34_9AGAR</name>
<feature type="domain" description="Integrase catalytic" evidence="14">
    <location>
        <begin position="177"/>
        <end position="337"/>
    </location>
</feature>
<feature type="region of interest" description="Disordered" evidence="12">
    <location>
        <begin position="1"/>
        <end position="22"/>
    </location>
</feature>
<dbReference type="SUPFAM" id="SSF54160">
    <property type="entry name" value="Chromo domain-like"/>
    <property type="match status" value="1"/>
</dbReference>
<dbReference type="GO" id="GO:0003677">
    <property type="term" value="F:DNA binding"/>
    <property type="evidence" value="ECO:0007669"/>
    <property type="project" value="UniProtKB-KW"/>
</dbReference>
<keyword evidence="11" id="KW-0233">DNA recombination</keyword>
<dbReference type="InterPro" id="IPR023780">
    <property type="entry name" value="Chromo_domain"/>
</dbReference>
<evidence type="ECO:0000313" key="15">
    <source>
        <dbReference type="EMBL" id="KAJ2925505.1"/>
    </source>
</evidence>
<keyword evidence="4" id="KW-0378">Hydrolase</keyword>
<keyword evidence="2" id="KW-0479">Metal-binding</keyword>
<keyword evidence="6" id="KW-0694">RNA-binding</keyword>
<dbReference type="Pfam" id="PF00385">
    <property type="entry name" value="Chromo"/>
    <property type="match status" value="1"/>
</dbReference>
<gene>
    <name evidence="15" type="ORF">H1R20_g11592</name>
</gene>
<dbReference type="GO" id="GO:0006338">
    <property type="term" value="P:chromatin remodeling"/>
    <property type="evidence" value="ECO:0007669"/>
    <property type="project" value="UniProtKB-ARBA"/>
</dbReference>
<dbReference type="Pfam" id="PF24626">
    <property type="entry name" value="SH3_Tf2-1"/>
    <property type="match status" value="1"/>
</dbReference>
<keyword evidence="9" id="KW-0548">Nucleotidyltransferase</keyword>
<dbReference type="InterPro" id="IPR012337">
    <property type="entry name" value="RNaseH-like_sf"/>
</dbReference>
<evidence type="ECO:0000256" key="4">
    <source>
        <dbReference type="ARBA" id="ARBA00022801"/>
    </source>
</evidence>
<dbReference type="PANTHER" id="PTHR37984:SF5">
    <property type="entry name" value="PROTEIN NYNRIN-LIKE"/>
    <property type="match status" value="1"/>
</dbReference>
<keyword evidence="10" id="KW-0238">DNA-binding</keyword>
<dbReference type="EMBL" id="JANBPK010001168">
    <property type="protein sequence ID" value="KAJ2925505.1"/>
    <property type="molecule type" value="Genomic_DNA"/>
</dbReference>
<feature type="compositionally biased region" description="Polar residues" evidence="12">
    <location>
        <begin position="571"/>
        <end position="581"/>
    </location>
</feature>
<dbReference type="OrthoDB" id="2273864at2759"/>
<keyword evidence="9" id="KW-0239">DNA-directed DNA polymerase</keyword>
<evidence type="ECO:0000256" key="1">
    <source>
        <dbReference type="ARBA" id="ARBA00022670"/>
    </source>
</evidence>